<accession>A0AAD1U9F5</accession>
<evidence type="ECO:0000256" key="4">
    <source>
        <dbReference type="ARBA" id="ARBA00022490"/>
    </source>
</evidence>
<comment type="catalytic activity">
    <reaction evidence="11">
        <text>tRNA(Asp) + L-aspartate + ATP = L-aspartyl-tRNA(Asp) + AMP + diphosphate</text>
        <dbReference type="Rhea" id="RHEA:19649"/>
        <dbReference type="Rhea" id="RHEA-COMP:9660"/>
        <dbReference type="Rhea" id="RHEA-COMP:9678"/>
        <dbReference type="ChEBI" id="CHEBI:29991"/>
        <dbReference type="ChEBI" id="CHEBI:30616"/>
        <dbReference type="ChEBI" id="CHEBI:33019"/>
        <dbReference type="ChEBI" id="CHEBI:78442"/>
        <dbReference type="ChEBI" id="CHEBI:78516"/>
        <dbReference type="ChEBI" id="CHEBI:456215"/>
        <dbReference type="EC" id="6.1.1.12"/>
    </reaction>
</comment>
<evidence type="ECO:0000256" key="10">
    <source>
        <dbReference type="ARBA" id="ARBA00033155"/>
    </source>
</evidence>
<evidence type="ECO:0000313" key="13">
    <source>
        <dbReference type="EMBL" id="CAI2361444.1"/>
    </source>
</evidence>
<dbReference type="GO" id="GO:0017101">
    <property type="term" value="C:aminoacyl-tRNA synthetase multienzyme complex"/>
    <property type="evidence" value="ECO:0007669"/>
    <property type="project" value="TreeGrafter"/>
</dbReference>
<evidence type="ECO:0000256" key="2">
    <source>
        <dbReference type="ARBA" id="ARBA00005312"/>
    </source>
</evidence>
<dbReference type="PANTHER" id="PTHR43450">
    <property type="entry name" value="ASPARTYL-TRNA SYNTHETASE"/>
    <property type="match status" value="1"/>
</dbReference>
<dbReference type="EC" id="6.1.1.12" evidence="3"/>
<dbReference type="FunFam" id="3.30.930.10:FF:000013">
    <property type="entry name" value="Aspartate--tRNA ligase, cytoplasmic"/>
    <property type="match status" value="1"/>
</dbReference>
<dbReference type="CDD" id="cd04320">
    <property type="entry name" value="AspRS_cyto_N"/>
    <property type="match status" value="1"/>
</dbReference>
<reference evidence="13" key="1">
    <citation type="submission" date="2023-07" db="EMBL/GenBank/DDBJ databases">
        <authorList>
            <consortium name="AG Swart"/>
            <person name="Singh M."/>
            <person name="Singh A."/>
            <person name="Seah K."/>
            <person name="Emmerich C."/>
        </authorList>
    </citation>
    <scope>NUCLEOTIDE SEQUENCE</scope>
    <source>
        <strain evidence="13">DP1</strain>
    </source>
</reference>
<dbReference type="HAMAP" id="MF_02075">
    <property type="entry name" value="Asp_tRNA_synth_type2"/>
    <property type="match status" value="1"/>
</dbReference>
<evidence type="ECO:0000256" key="1">
    <source>
        <dbReference type="ARBA" id="ARBA00004496"/>
    </source>
</evidence>
<dbReference type="InterPro" id="IPR004365">
    <property type="entry name" value="NA-bd_OB_tRNA"/>
</dbReference>
<dbReference type="Gene3D" id="3.30.930.10">
    <property type="entry name" value="Bira Bifunctional Protein, Domain 2"/>
    <property type="match status" value="1"/>
</dbReference>
<name>A0AAD1U9F5_EUPCR</name>
<dbReference type="SUPFAM" id="SSF50249">
    <property type="entry name" value="Nucleic acid-binding proteins"/>
    <property type="match status" value="1"/>
</dbReference>
<dbReference type="Pfam" id="PF00152">
    <property type="entry name" value="tRNA-synt_2"/>
    <property type="match status" value="1"/>
</dbReference>
<dbReference type="GO" id="GO:0003723">
    <property type="term" value="F:RNA binding"/>
    <property type="evidence" value="ECO:0007669"/>
    <property type="project" value="TreeGrafter"/>
</dbReference>
<dbReference type="AlphaFoldDB" id="A0AAD1U9F5"/>
<feature type="domain" description="Aminoacyl-transfer RNA synthetases class-II family profile" evidence="12">
    <location>
        <begin position="260"/>
        <end position="559"/>
    </location>
</feature>
<evidence type="ECO:0000259" key="12">
    <source>
        <dbReference type="PROSITE" id="PS50862"/>
    </source>
</evidence>
<dbReference type="CDD" id="cd00776">
    <property type="entry name" value="AsxRS_core"/>
    <property type="match status" value="1"/>
</dbReference>
<dbReference type="GO" id="GO:0006422">
    <property type="term" value="P:aspartyl-tRNA aminoacylation"/>
    <property type="evidence" value="ECO:0007669"/>
    <property type="project" value="InterPro"/>
</dbReference>
<evidence type="ECO:0000256" key="11">
    <source>
        <dbReference type="ARBA" id="ARBA00047904"/>
    </source>
</evidence>
<evidence type="ECO:0000256" key="8">
    <source>
        <dbReference type="ARBA" id="ARBA00022917"/>
    </source>
</evidence>
<dbReference type="PANTHER" id="PTHR43450:SF1">
    <property type="entry name" value="ASPARTATE--TRNA LIGASE, CYTOPLASMIC"/>
    <property type="match status" value="1"/>
</dbReference>
<dbReference type="Proteomes" id="UP001295684">
    <property type="component" value="Unassembled WGS sequence"/>
</dbReference>
<evidence type="ECO:0000256" key="5">
    <source>
        <dbReference type="ARBA" id="ARBA00022598"/>
    </source>
</evidence>
<dbReference type="InterPro" id="IPR012340">
    <property type="entry name" value="NA-bd_OB-fold"/>
</dbReference>
<dbReference type="GO" id="GO:0005524">
    <property type="term" value="F:ATP binding"/>
    <property type="evidence" value="ECO:0007669"/>
    <property type="project" value="UniProtKB-KW"/>
</dbReference>
<dbReference type="SUPFAM" id="SSF55681">
    <property type="entry name" value="Class II aaRS and biotin synthetases"/>
    <property type="match status" value="1"/>
</dbReference>
<dbReference type="NCBIfam" id="TIGR00458">
    <property type="entry name" value="aspS_nondisc"/>
    <property type="match status" value="1"/>
</dbReference>
<evidence type="ECO:0000313" key="14">
    <source>
        <dbReference type="Proteomes" id="UP001295684"/>
    </source>
</evidence>
<dbReference type="GO" id="GO:0004815">
    <property type="term" value="F:aspartate-tRNA ligase activity"/>
    <property type="evidence" value="ECO:0007669"/>
    <property type="project" value="UniProtKB-EC"/>
</dbReference>
<evidence type="ECO:0000256" key="9">
    <source>
        <dbReference type="ARBA" id="ARBA00023146"/>
    </source>
</evidence>
<gene>
    <name evidence="13" type="ORF">ECRASSUSDP1_LOCUS2755</name>
</gene>
<evidence type="ECO:0000256" key="6">
    <source>
        <dbReference type="ARBA" id="ARBA00022741"/>
    </source>
</evidence>
<dbReference type="EMBL" id="CAMPGE010002634">
    <property type="protein sequence ID" value="CAI2361444.1"/>
    <property type="molecule type" value="Genomic_DNA"/>
</dbReference>
<keyword evidence="9" id="KW-0030">Aminoacyl-tRNA synthetase</keyword>
<dbReference type="Pfam" id="PF01336">
    <property type="entry name" value="tRNA_anti-codon"/>
    <property type="match status" value="1"/>
</dbReference>
<evidence type="ECO:0000256" key="7">
    <source>
        <dbReference type="ARBA" id="ARBA00022840"/>
    </source>
</evidence>
<keyword evidence="4" id="KW-0963">Cytoplasm</keyword>
<dbReference type="InterPro" id="IPR004523">
    <property type="entry name" value="Asp-tRNA_synthase_2"/>
</dbReference>
<dbReference type="InterPro" id="IPR002312">
    <property type="entry name" value="Asp/Asn-tRNA-synth_IIb"/>
</dbReference>
<dbReference type="GO" id="GO:0005829">
    <property type="term" value="C:cytosol"/>
    <property type="evidence" value="ECO:0007669"/>
    <property type="project" value="TreeGrafter"/>
</dbReference>
<dbReference type="InterPro" id="IPR006195">
    <property type="entry name" value="aa-tRNA-synth_II"/>
</dbReference>
<keyword evidence="5" id="KW-0436">Ligase</keyword>
<dbReference type="InterPro" id="IPR045864">
    <property type="entry name" value="aa-tRNA-synth_II/BPL/LPL"/>
</dbReference>
<organism evidence="13 14">
    <name type="scientific">Euplotes crassus</name>
    <dbReference type="NCBI Taxonomy" id="5936"/>
    <lineage>
        <taxon>Eukaryota</taxon>
        <taxon>Sar</taxon>
        <taxon>Alveolata</taxon>
        <taxon>Ciliophora</taxon>
        <taxon>Intramacronucleata</taxon>
        <taxon>Spirotrichea</taxon>
        <taxon>Hypotrichia</taxon>
        <taxon>Euplotida</taxon>
        <taxon>Euplotidae</taxon>
        <taxon>Moneuplotes</taxon>
    </lineage>
</organism>
<sequence>MSLLLTSRLSLYKKTSFRLIRNPIRFFGLHTGKYEQYLRMNQKKETLRELELGLATVQRRFMSQQITRYGDLEMVRSTGEYNKERKFLRMKDITSEMEGQTVKLRARVHRTTGKGKAVFLILRENFSTMQACMFSNDVEQEMLDYTRRIPKESIVIIEGTVQVPHRPIKKCTEQVEILINGIWNQHSSLPRLPLNLDDASNIVRDQTLEDDLIPENQKVGKKKKKGRQSIVVGQNTRLNNRILDLRVPANQAIMRISAGICRFFREYLQDNDFVEIHSPKLIGGTSEGGSEVFRLDYFGSDACLAQSPQLYKQMAVVSDFERVFEIGPVFRAENSLTPRHLCEFTGLDLEMSFDDHYFEVVDLISEMFGYIFERLNEKYRREIDAVQQQYPFKEFIFKPNVPKIKFTDACEILKKAGFHQDPLKDLGTENEEKLGKIVKKKYKTDFFIVYNYPAEARPFYSMINPNDPEYTNSYDFFMRGQEILSGAQRIHDPEMLAERAIVKGIQPETIQDYIDCFKYGAYPHAGGGIGLERVLKLFLGIHNIRKCSMFPRDPKRLTP</sequence>
<dbReference type="NCBIfam" id="NF003483">
    <property type="entry name" value="PRK05159.1"/>
    <property type="match status" value="1"/>
</dbReference>
<proteinExistence type="inferred from homology"/>
<comment type="similarity">
    <text evidence="2">Belongs to the class-II aminoacyl-tRNA synthetase family. Type 2 subfamily.</text>
</comment>
<evidence type="ECO:0000256" key="3">
    <source>
        <dbReference type="ARBA" id="ARBA00012841"/>
    </source>
</evidence>
<keyword evidence="14" id="KW-1185">Reference proteome</keyword>
<dbReference type="InterPro" id="IPR004364">
    <property type="entry name" value="Aa-tRNA-synt_II"/>
</dbReference>
<dbReference type="PRINTS" id="PR01042">
    <property type="entry name" value="TRNASYNTHASP"/>
</dbReference>
<comment type="subcellular location">
    <subcellularLocation>
        <location evidence="1">Cytoplasm</location>
    </subcellularLocation>
</comment>
<dbReference type="PROSITE" id="PS50862">
    <property type="entry name" value="AA_TRNA_LIGASE_II"/>
    <property type="match status" value="1"/>
</dbReference>
<keyword evidence="7" id="KW-0067">ATP-binding</keyword>
<comment type="caution">
    <text evidence="13">The sequence shown here is derived from an EMBL/GenBank/DDBJ whole genome shotgun (WGS) entry which is preliminary data.</text>
</comment>
<keyword evidence="8" id="KW-0648">Protein biosynthesis</keyword>
<dbReference type="Gene3D" id="2.40.50.140">
    <property type="entry name" value="Nucleic acid-binding proteins"/>
    <property type="match status" value="1"/>
</dbReference>
<keyword evidence="6" id="KW-0547">Nucleotide-binding</keyword>
<protein>
    <recommendedName>
        <fullName evidence="3">aspartate--tRNA ligase</fullName>
        <ecNumber evidence="3">6.1.1.12</ecNumber>
    </recommendedName>
    <alternativeName>
        <fullName evidence="10">Aspartyl-tRNA synthetase</fullName>
    </alternativeName>
</protein>